<feature type="chain" id="PRO_5024431376" evidence="2">
    <location>
        <begin position="22"/>
        <end position="442"/>
    </location>
</feature>
<reference evidence="3 4" key="1">
    <citation type="submission" date="2019-11" db="EMBL/GenBank/DDBJ databases">
        <title>Gracilibacillus salitolerans sp. nov., a moderate halophile isolated from a saline soil in northwest China.</title>
        <authorList>
            <person name="Gan L."/>
        </authorList>
    </citation>
    <scope>NUCLEOTIDE SEQUENCE [LARGE SCALE GENOMIC DNA]</scope>
    <source>
        <strain evidence="3 4">SCU50</strain>
    </source>
</reference>
<dbReference type="Pfam" id="PF01547">
    <property type="entry name" value="SBP_bac_1"/>
    <property type="match status" value="1"/>
</dbReference>
<dbReference type="KEGG" id="grc:GI584_21755"/>
<evidence type="ECO:0000256" key="1">
    <source>
        <dbReference type="SAM" id="MobiDB-lite"/>
    </source>
</evidence>
<evidence type="ECO:0000256" key="2">
    <source>
        <dbReference type="SAM" id="SignalP"/>
    </source>
</evidence>
<sequence length="442" mass="48540">MKKGWHKVIFSFAIVSMFALAACGGNEEGSEDNSTSGENESDSSKTIEFMHLWPEGSSKQHHEIVNSIIDEFETDHPDVTVDVEILGNEQYKEKLKVLSTSNELPDVGMTWAAGFLDPYVSGNMFAPLDDILEGQLQDKFVPGTAEAYAIDDTTYGLPLELNITPLYYNSAIFEEHGVEVPSTFEELKVAIQTLADAGVTPIALGNKDRWTGSMWYMYLADRIGGPEVLNNAIDRTGSFEDPALIKAAEEVQELVDMGAFINGFNGLGNDEAKGYFINEQAAMYLMATWDLPEWTTNEDNPQEFRDSVEYTKFPTVEGGEGDINSFVGGPGVGLFVAENSDVKEEAKEFVTFFVEKWGERSVTDAGVIPATKVDTEGIDLPQMYIDILNDLNEASNLTLYADVQMSAGVADVHLDSIQALFGDAITPEDFAKQQEDALAAEE</sequence>
<gene>
    <name evidence="3" type="ORF">GI584_21755</name>
</gene>
<dbReference type="InterPro" id="IPR006059">
    <property type="entry name" value="SBP"/>
</dbReference>
<protein>
    <submittedName>
        <fullName evidence="3">Extracellular solute-binding protein</fullName>
    </submittedName>
</protein>
<accession>A0A5Q2TR13</accession>
<dbReference type="RefSeq" id="WP_100358798.1">
    <property type="nucleotide sequence ID" value="NZ_CP045915.1"/>
</dbReference>
<dbReference type="PANTHER" id="PTHR43649:SF14">
    <property type="entry name" value="BLR3389 PROTEIN"/>
    <property type="match status" value="1"/>
</dbReference>
<organism evidence="3 4">
    <name type="scientific">Gracilibacillus salitolerans</name>
    <dbReference type="NCBI Taxonomy" id="2663022"/>
    <lineage>
        <taxon>Bacteria</taxon>
        <taxon>Bacillati</taxon>
        <taxon>Bacillota</taxon>
        <taxon>Bacilli</taxon>
        <taxon>Bacillales</taxon>
        <taxon>Bacillaceae</taxon>
        <taxon>Gracilibacillus</taxon>
    </lineage>
</organism>
<feature type="signal peptide" evidence="2">
    <location>
        <begin position="1"/>
        <end position="21"/>
    </location>
</feature>
<keyword evidence="2" id="KW-0732">Signal</keyword>
<dbReference type="InterPro" id="IPR050490">
    <property type="entry name" value="Bact_solute-bd_prot1"/>
</dbReference>
<dbReference type="Gene3D" id="3.40.190.10">
    <property type="entry name" value="Periplasmic binding protein-like II"/>
    <property type="match status" value="2"/>
</dbReference>
<feature type="region of interest" description="Disordered" evidence="1">
    <location>
        <begin position="25"/>
        <end position="44"/>
    </location>
</feature>
<keyword evidence="4" id="KW-1185">Reference proteome</keyword>
<dbReference type="SUPFAM" id="SSF53850">
    <property type="entry name" value="Periplasmic binding protein-like II"/>
    <property type="match status" value="1"/>
</dbReference>
<evidence type="ECO:0000313" key="3">
    <source>
        <dbReference type="EMBL" id="QGH36513.1"/>
    </source>
</evidence>
<dbReference type="Proteomes" id="UP000339690">
    <property type="component" value="Chromosome"/>
</dbReference>
<proteinExistence type="predicted"/>
<evidence type="ECO:0000313" key="4">
    <source>
        <dbReference type="Proteomes" id="UP000339690"/>
    </source>
</evidence>
<dbReference type="PROSITE" id="PS51257">
    <property type="entry name" value="PROKAR_LIPOPROTEIN"/>
    <property type="match status" value="1"/>
</dbReference>
<dbReference type="EMBL" id="CP045915">
    <property type="protein sequence ID" value="QGH36513.1"/>
    <property type="molecule type" value="Genomic_DNA"/>
</dbReference>
<dbReference type="PANTHER" id="PTHR43649">
    <property type="entry name" value="ARABINOSE-BINDING PROTEIN-RELATED"/>
    <property type="match status" value="1"/>
</dbReference>
<dbReference type="AlphaFoldDB" id="A0A5Q2TR13"/>
<name>A0A5Q2TR13_9BACI</name>